<feature type="domain" description="MotA/TolQ/ExbB proton channel" evidence="7">
    <location>
        <begin position="100"/>
        <end position="186"/>
    </location>
</feature>
<evidence type="ECO:0000259" key="7">
    <source>
        <dbReference type="Pfam" id="PF01618"/>
    </source>
</evidence>
<proteinExistence type="inferred from homology"/>
<evidence type="ECO:0000256" key="6">
    <source>
        <dbReference type="RuleBase" id="RU004057"/>
    </source>
</evidence>
<dbReference type="Proteomes" id="UP000297225">
    <property type="component" value="Unassembled WGS sequence"/>
</dbReference>
<dbReference type="GO" id="GO:0017038">
    <property type="term" value="P:protein import"/>
    <property type="evidence" value="ECO:0007669"/>
    <property type="project" value="TreeGrafter"/>
</dbReference>
<dbReference type="RefSeq" id="WP_134849918.1">
    <property type="nucleotide sequence ID" value="NZ_CP197400.1"/>
</dbReference>
<protein>
    <recommendedName>
        <fullName evidence="7">MotA/TolQ/ExbB proton channel domain-containing protein</fullName>
    </recommendedName>
</protein>
<evidence type="ECO:0000313" key="8">
    <source>
        <dbReference type="EMBL" id="TFH95310.1"/>
    </source>
</evidence>
<dbReference type="AlphaFoldDB" id="A0A4Y8WPW7"/>
<keyword evidence="6" id="KW-0653">Protein transport</keyword>
<keyword evidence="5" id="KW-0472">Membrane</keyword>
<dbReference type="GO" id="GO:0005886">
    <property type="term" value="C:plasma membrane"/>
    <property type="evidence" value="ECO:0007669"/>
    <property type="project" value="UniProtKB-SubCell"/>
</dbReference>
<dbReference type="Pfam" id="PF01618">
    <property type="entry name" value="MotA_ExbB"/>
    <property type="match status" value="1"/>
</dbReference>
<dbReference type="PANTHER" id="PTHR30625:SF3">
    <property type="entry name" value="TOL-PAL SYSTEM PROTEIN TOLQ"/>
    <property type="match status" value="1"/>
</dbReference>
<keyword evidence="2" id="KW-1003">Cell membrane</keyword>
<dbReference type="STRING" id="1122973.GCA_000379925_01372"/>
<evidence type="ECO:0000256" key="4">
    <source>
        <dbReference type="ARBA" id="ARBA00022989"/>
    </source>
</evidence>
<evidence type="ECO:0000256" key="3">
    <source>
        <dbReference type="ARBA" id="ARBA00022692"/>
    </source>
</evidence>
<keyword evidence="3" id="KW-0812">Transmembrane</keyword>
<keyword evidence="4" id="KW-1133">Transmembrane helix</keyword>
<keyword evidence="9" id="KW-1185">Reference proteome</keyword>
<evidence type="ECO:0000256" key="5">
    <source>
        <dbReference type="ARBA" id="ARBA00023136"/>
    </source>
</evidence>
<keyword evidence="6" id="KW-0813">Transport</keyword>
<comment type="similarity">
    <text evidence="6">Belongs to the exbB/tolQ family.</text>
</comment>
<accession>A0A4Y8WPW7</accession>
<dbReference type="InterPro" id="IPR050790">
    <property type="entry name" value="ExbB/TolQ_transport"/>
</dbReference>
<evidence type="ECO:0000256" key="1">
    <source>
        <dbReference type="ARBA" id="ARBA00004651"/>
    </source>
</evidence>
<evidence type="ECO:0000313" key="9">
    <source>
        <dbReference type="Proteomes" id="UP000297225"/>
    </source>
</evidence>
<comment type="caution">
    <text evidence="8">The sequence shown here is derived from an EMBL/GenBank/DDBJ whole genome shotgun (WGS) entry which is preliminary data.</text>
</comment>
<dbReference type="OrthoDB" id="3178152at2"/>
<dbReference type="PANTHER" id="PTHR30625">
    <property type="entry name" value="PROTEIN TOLQ"/>
    <property type="match status" value="1"/>
</dbReference>
<sequence length="199" mass="22448">MEFISKALFWVANSLLVPDIILLLLLFIRSIIMLGELYSQFRTKRKYDRIFAQPIKELSLETTGALFGLLPQKDNTLFTNYLRELLSASPSPDYSDYLLNSFENRVERELLFPRLMSKVGPMLGLMGTLIAMSPALVGLSQGDITGMAYNMQIVFATTVVGIVIALVGILTTSLKQRWYANDLNRLEYVASILDQQAKQ</sequence>
<comment type="subcellular location">
    <subcellularLocation>
        <location evidence="1">Cell membrane</location>
        <topology evidence="1">Multi-pass membrane protein</topology>
    </subcellularLocation>
    <subcellularLocation>
        <location evidence="6">Membrane</location>
        <topology evidence="6">Multi-pass membrane protein</topology>
    </subcellularLocation>
</comment>
<dbReference type="EMBL" id="SPNC01000056">
    <property type="protein sequence ID" value="TFH95310.1"/>
    <property type="molecule type" value="Genomic_DNA"/>
</dbReference>
<dbReference type="InterPro" id="IPR002898">
    <property type="entry name" value="MotA_ExbB_proton_chnl"/>
</dbReference>
<gene>
    <name evidence="8" type="ORF">E4P47_04835</name>
</gene>
<evidence type="ECO:0000256" key="2">
    <source>
        <dbReference type="ARBA" id="ARBA00022475"/>
    </source>
</evidence>
<name>A0A4Y8WPW7_9PORP</name>
<organism evidence="8 9">
    <name type="scientific">Porphyromonas levii</name>
    <dbReference type="NCBI Taxonomy" id="28114"/>
    <lineage>
        <taxon>Bacteria</taxon>
        <taxon>Pseudomonadati</taxon>
        <taxon>Bacteroidota</taxon>
        <taxon>Bacteroidia</taxon>
        <taxon>Bacteroidales</taxon>
        <taxon>Porphyromonadaceae</taxon>
        <taxon>Porphyromonas</taxon>
    </lineage>
</organism>
<reference evidence="8 9" key="1">
    <citation type="submission" date="2019-03" db="EMBL/GenBank/DDBJ databases">
        <title>Porphyromonas levii Isolated from the Uterus of Dairy Cows.</title>
        <authorList>
            <person name="Francis A.M."/>
        </authorList>
    </citation>
    <scope>NUCLEOTIDE SEQUENCE [LARGE SCALE GENOMIC DNA]</scope>
    <source>
        <strain evidence="8 9">AF5678</strain>
    </source>
</reference>